<proteinExistence type="predicted"/>
<evidence type="ECO:0000313" key="2">
    <source>
        <dbReference type="EMBL" id="KIJ10420.1"/>
    </source>
</evidence>
<dbReference type="HOGENOM" id="CLU_1065964_0_0_1"/>
<sequence length="261" mass="29075">MPNQMSLQAVQALVDVVTAVTETTIGKVAQLQHADQKSTDIWFKAIKIINAQLVRIFFSTWAMLTFQIQVKVQATLIPGVLVPPLIIATEVNIRTPAEILRMKLWPNLMALHFHEGIEAHPWAHLHLTGRANLMASMSSAGAGPSRKLTAPREVKVKMVEADIEMGDSDPGDKDKDKDKDKGKGKGEQKATKGNGKEKTRVKEKRRGNVKMTLSNAGKETLKVCKQTDRLKVRLKETGWKRKKGIVQEKDNAMEMATDHIQ</sequence>
<keyword evidence="3" id="KW-1185">Reference proteome</keyword>
<protein>
    <submittedName>
        <fullName evidence="2">Unplaced genomic scaffold PAXINscaffold_84, whole genome shotgun sequence</fullName>
    </submittedName>
</protein>
<organism evidence="2 3">
    <name type="scientific">Paxillus involutus ATCC 200175</name>
    <dbReference type="NCBI Taxonomy" id="664439"/>
    <lineage>
        <taxon>Eukaryota</taxon>
        <taxon>Fungi</taxon>
        <taxon>Dikarya</taxon>
        <taxon>Basidiomycota</taxon>
        <taxon>Agaricomycotina</taxon>
        <taxon>Agaricomycetes</taxon>
        <taxon>Agaricomycetidae</taxon>
        <taxon>Boletales</taxon>
        <taxon>Paxilineae</taxon>
        <taxon>Paxillaceae</taxon>
        <taxon>Paxillus</taxon>
    </lineage>
</organism>
<reference evidence="2 3" key="1">
    <citation type="submission" date="2014-06" db="EMBL/GenBank/DDBJ databases">
        <authorList>
            <consortium name="DOE Joint Genome Institute"/>
            <person name="Kuo A."/>
            <person name="Kohler A."/>
            <person name="Nagy L.G."/>
            <person name="Floudas D."/>
            <person name="Copeland A."/>
            <person name="Barry K.W."/>
            <person name="Cichocki N."/>
            <person name="Veneault-Fourrey C."/>
            <person name="LaButti K."/>
            <person name="Lindquist E.A."/>
            <person name="Lipzen A."/>
            <person name="Lundell T."/>
            <person name="Morin E."/>
            <person name="Murat C."/>
            <person name="Sun H."/>
            <person name="Tunlid A."/>
            <person name="Henrissat B."/>
            <person name="Grigoriev I.V."/>
            <person name="Hibbett D.S."/>
            <person name="Martin F."/>
            <person name="Nordberg H.P."/>
            <person name="Cantor M.N."/>
            <person name="Hua S.X."/>
        </authorList>
    </citation>
    <scope>NUCLEOTIDE SEQUENCE [LARGE SCALE GENOMIC DNA]</scope>
    <source>
        <strain evidence="2 3">ATCC 200175</strain>
    </source>
</reference>
<name>A0A0C9T444_PAXIN</name>
<evidence type="ECO:0000256" key="1">
    <source>
        <dbReference type="SAM" id="MobiDB-lite"/>
    </source>
</evidence>
<evidence type="ECO:0000313" key="3">
    <source>
        <dbReference type="Proteomes" id="UP000053647"/>
    </source>
</evidence>
<reference evidence="3" key="2">
    <citation type="submission" date="2015-01" db="EMBL/GenBank/DDBJ databases">
        <title>Evolutionary Origins and Diversification of the Mycorrhizal Mutualists.</title>
        <authorList>
            <consortium name="DOE Joint Genome Institute"/>
            <consortium name="Mycorrhizal Genomics Consortium"/>
            <person name="Kohler A."/>
            <person name="Kuo A."/>
            <person name="Nagy L.G."/>
            <person name="Floudas D."/>
            <person name="Copeland A."/>
            <person name="Barry K.W."/>
            <person name="Cichocki N."/>
            <person name="Veneault-Fourrey C."/>
            <person name="LaButti K."/>
            <person name="Lindquist E.A."/>
            <person name="Lipzen A."/>
            <person name="Lundell T."/>
            <person name="Morin E."/>
            <person name="Murat C."/>
            <person name="Riley R."/>
            <person name="Ohm R."/>
            <person name="Sun H."/>
            <person name="Tunlid A."/>
            <person name="Henrissat B."/>
            <person name="Grigoriev I.V."/>
            <person name="Hibbett D.S."/>
            <person name="Martin F."/>
        </authorList>
    </citation>
    <scope>NUCLEOTIDE SEQUENCE [LARGE SCALE GENOMIC DNA]</scope>
    <source>
        <strain evidence="3">ATCC 200175</strain>
    </source>
</reference>
<accession>A0A0C9T444</accession>
<dbReference type="EMBL" id="KN819406">
    <property type="protein sequence ID" value="KIJ10420.1"/>
    <property type="molecule type" value="Genomic_DNA"/>
</dbReference>
<dbReference type="Proteomes" id="UP000053647">
    <property type="component" value="Unassembled WGS sequence"/>
</dbReference>
<gene>
    <name evidence="2" type="ORF">PAXINDRAFT_16575</name>
</gene>
<dbReference type="OrthoDB" id="10417451at2759"/>
<dbReference type="AlphaFoldDB" id="A0A0C9T444"/>
<feature type="compositionally biased region" description="Basic and acidic residues" evidence="1">
    <location>
        <begin position="170"/>
        <end position="200"/>
    </location>
</feature>
<feature type="region of interest" description="Disordered" evidence="1">
    <location>
        <begin position="161"/>
        <end position="206"/>
    </location>
</feature>